<dbReference type="InterPro" id="IPR051353">
    <property type="entry name" value="Tobamovirus_resist_UPF0261"/>
</dbReference>
<dbReference type="Pfam" id="PF06792">
    <property type="entry name" value="UPF0261"/>
    <property type="match status" value="1"/>
</dbReference>
<dbReference type="AlphaFoldDB" id="A0A9W7SK99"/>
<gene>
    <name evidence="3" type="ORF">Tdes44962_MAKER05225</name>
</gene>
<sequence length="416" mass="45071">MPRIVLLGTADSKLEELLFLRARILESGGRQCSITFVDVGRSNVENEHIDVSQKTLTTHYAPQEDASQDVSTLARGDVIKHMIACASHWLREAYQEGLREPSKAVHGVISAGGTGGTSLASGVMRDTLPLGLPKLIVSTNASGDTRPVVGETDITMMPSVCDIAGLNHLLRQILTNAAGAIAGMATAYERSTTTAADAQQQQQQRQQRKKRVGLTMFGVTTPCVDKIRSHLESRYAIETFVFHCTGAGGRALERLVAADSLDAVLDVTTTEICDHGIPCVISVGATDMVNFGPRATVPERYRGRRLWEHNPVTTLMRTTPEECRAVGDFLVEKIRRCARETAKVQVVLPRGGVSMMAVPGAPFYDAEADAALFSSIRDGLEGSDVSVVEDQRAINDEAFAVDLAERLVDIMGIRRK</sequence>
<dbReference type="InterPro" id="IPR044122">
    <property type="entry name" value="UPF0261_N"/>
</dbReference>
<dbReference type="CDD" id="cd15488">
    <property type="entry name" value="Tm-1-like"/>
    <property type="match status" value="1"/>
</dbReference>
<proteinExistence type="predicted"/>
<feature type="domain" description="UPF0261" evidence="1">
    <location>
        <begin position="2"/>
        <end position="189"/>
    </location>
</feature>
<dbReference type="InterPro" id="IPR056778">
    <property type="entry name" value="UPF0261_C"/>
</dbReference>
<keyword evidence="4" id="KW-1185">Reference proteome</keyword>
<reference evidence="3 4" key="2">
    <citation type="journal article" date="2021" name="Curr. Genet.">
        <title>Genetic response to nitrogen starvation in the aggressive Eucalyptus foliar pathogen Teratosphaeria destructans.</title>
        <authorList>
            <person name="Havenga M."/>
            <person name="Wingfield B.D."/>
            <person name="Wingfield M.J."/>
            <person name="Dreyer L.L."/>
            <person name="Roets F."/>
            <person name="Aylward J."/>
        </authorList>
    </citation>
    <scope>NUCLEOTIDE SEQUENCE [LARGE SCALE GENOMIC DNA]</scope>
    <source>
        <strain evidence="3">CMW44962</strain>
    </source>
</reference>
<dbReference type="InterPro" id="IPR008322">
    <property type="entry name" value="UPF0261"/>
</dbReference>
<evidence type="ECO:0000259" key="1">
    <source>
        <dbReference type="Pfam" id="PF06792"/>
    </source>
</evidence>
<feature type="domain" description="UPF0261" evidence="2">
    <location>
        <begin position="275"/>
        <end position="411"/>
    </location>
</feature>
<accession>A0A9W7SK99</accession>
<dbReference type="Proteomes" id="UP001138500">
    <property type="component" value="Unassembled WGS sequence"/>
</dbReference>
<evidence type="ECO:0000313" key="3">
    <source>
        <dbReference type="EMBL" id="KAH9819387.1"/>
    </source>
</evidence>
<dbReference type="PANTHER" id="PTHR31862">
    <property type="entry name" value="UPF0261 DOMAIN PROTEIN (AFU_ORTHOLOGUE AFUA_1G10120)"/>
    <property type="match status" value="1"/>
</dbReference>
<reference evidence="3 4" key="1">
    <citation type="journal article" date="2018" name="IMA Fungus">
        <title>IMA Genome-F 10: Nine draft genome sequences of Claviceps purpurea s.lat., including C. arundinis, C. humidiphila, and C. cf. spartinae, pseudomolecules for the pitch canker pathogen Fusarium circinatum, draft genome of Davidsoniella eucalypti, Grosmannia galeiformis, Quambalaria eucalypti, and Teratosphaeria destructans.</title>
        <authorList>
            <person name="Wingfield B.D."/>
            <person name="Liu M."/>
            <person name="Nguyen H.D."/>
            <person name="Lane F.A."/>
            <person name="Morgan S.W."/>
            <person name="De Vos L."/>
            <person name="Wilken P.M."/>
            <person name="Duong T.A."/>
            <person name="Aylward J."/>
            <person name="Coetzee M.P."/>
            <person name="Dadej K."/>
            <person name="De Beer Z.W."/>
            <person name="Findlay W."/>
            <person name="Havenga M."/>
            <person name="Kolarik M."/>
            <person name="Menzies J.G."/>
            <person name="Naidoo K."/>
            <person name="Pochopski O."/>
            <person name="Shoukouhi P."/>
            <person name="Santana Q.C."/>
            <person name="Seifert K.A."/>
            <person name="Soal N."/>
            <person name="Steenkamp E.T."/>
            <person name="Tatham C.T."/>
            <person name="van der Nest M.A."/>
            <person name="Wingfield M.J."/>
        </authorList>
    </citation>
    <scope>NUCLEOTIDE SEQUENCE [LARGE SCALE GENOMIC DNA]</scope>
    <source>
        <strain evidence="3">CMW44962</strain>
    </source>
</reference>
<comment type="caution">
    <text evidence="3">The sequence shown here is derived from an EMBL/GenBank/DDBJ whole genome shotgun (WGS) entry which is preliminary data.</text>
</comment>
<evidence type="ECO:0000313" key="4">
    <source>
        <dbReference type="Proteomes" id="UP001138500"/>
    </source>
</evidence>
<dbReference type="Gene3D" id="3.40.50.12030">
    <property type="entry name" value="Uncharacterised protein family UPF0261, NC domain"/>
    <property type="match status" value="1"/>
</dbReference>
<dbReference type="PIRSF" id="PIRSF033271">
    <property type="entry name" value="UCP033271"/>
    <property type="match status" value="1"/>
</dbReference>
<evidence type="ECO:0000259" key="2">
    <source>
        <dbReference type="Pfam" id="PF23189"/>
    </source>
</evidence>
<dbReference type="OrthoDB" id="10264588at2759"/>
<name>A0A9W7SK99_9PEZI</name>
<dbReference type="Pfam" id="PF23189">
    <property type="entry name" value="UPF0261_C"/>
    <property type="match status" value="1"/>
</dbReference>
<dbReference type="EMBL" id="RIBY02002323">
    <property type="protein sequence ID" value="KAH9819387.1"/>
    <property type="molecule type" value="Genomic_DNA"/>
</dbReference>
<dbReference type="NCBIfam" id="NF002674">
    <property type="entry name" value="PRK02399.1-2"/>
    <property type="match status" value="1"/>
</dbReference>
<dbReference type="PANTHER" id="PTHR31862:SF1">
    <property type="entry name" value="UPF0261 DOMAIN PROTEIN (AFU_ORTHOLOGUE AFUA_1G10120)"/>
    <property type="match status" value="1"/>
</dbReference>
<protein>
    <submittedName>
        <fullName evidence="3">Uncharacterized protein family (UPF0261)</fullName>
    </submittedName>
</protein>
<dbReference type="Gene3D" id="3.40.50.12020">
    <property type="entry name" value="Uncharacterised protein family UPF0261, NN domain"/>
    <property type="match status" value="1"/>
</dbReference>
<organism evidence="3 4">
    <name type="scientific">Teratosphaeria destructans</name>
    <dbReference type="NCBI Taxonomy" id="418781"/>
    <lineage>
        <taxon>Eukaryota</taxon>
        <taxon>Fungi</taxon>
        <taxon>Dikarya</taxon>
        <taxon>Ascomycota</taxon>
        <taxon>Pezizomycotina</taxon>
        <taxon>Dothideomycetes</taxon>
        <taxon>Dothideomycetidae</taxon>
        <taxon>Mycosphaerellales</taxon>
        <taxon>Teratosphaeriaceae</taxon>
        <taxon>Teratosphaeria</taxon>
    </lineage>
</organism>